<keyword evidence="3" id="KW-0675">Receptor</keyword>
<reference evidence="3" key="1">
    <citation type="submission" date="2022-08" db="EMBL/GenBank/DDBJ databases">
        <title>Novel sulphate-reducing endosymbionts in the free-living metamonad Anaeramoeba.</title>
        <authorList>
            <person name="Jerlstrom-Hultqvist J."/>
            <person name="Cepicka I."/>
            <person name="Gallot-Lavallee L."/>
            <person name="Salas-Leiva D."/>
            <person name="Curtis B.A."/>
            <person name="Zahonova K."/>
            <person name="Pipaliya S."/>
            <person name="Dacks J."/>
            <person name="Roger A.J."/>
        </authorList>
    </citation>
    <scope>NUCLEOTIDE SEQUENCE</scope>
    <source>
        <strain evidence="3">Busselton2</strain>
    </source>
</reference>
<gene>
    <name evidence="3" type="ORF">M0812_21540</name>
</gene>
<protein>
    <submittedName>
        <fullName evidence="3">Import receptor subunit tom22</fullName>
    </submittedName>
</protein>
<evidence type="ECO:0000313" key="3">
    <source>
        <dbReference type="EMBL" id="KAJ3432598.1"/>
    </source>
</evidence>
<organism evidence="3 4">
    <name type="scientific">Anaeramoeba flamelloides</name>
    <dbReference type="NCBI Taxonomy" id="1746091"/>
    <lineage>
        <taxon>Eukaryota</taxon>
        <taxon>Metamonada</taxon>
        <taxon>Anaeramoebidae</taxon>
        <taxon>Anaeramoeba</taxon>
    </lineage>
</organism>
<feature type="region of interest" description="Disordered" evidence="1">
    <location>
        <begin position="88"/>
        <end position="108"/>
    </location>
</feature>
<feature type="transmembrane region" description="Helical" evidence="2">
    <location>
        <begin position="50"/>
        <end position="70"/>
    </location>
</feature>
<dbReference type="AlphaFoldDB" id="A0AAV7YS75"/>
<comment type="caution">
    <text evidence="3">The sequence shown here is derived from an EMBL/GenBank/DDBJ whole genome shotgun (WGS) entry which is preliminary data.</text>
</comment>
<accession>A0AAV7YS75</accession>
<evidence type="ECO:0000256" key="2">
    <source>
        <dbReference type="SAM" id="Phobius"/>
    </source>
</evidence>
<sequence length="108" mass="11521">MSKLDIQNESVNNLGDDSEGFIPKVFSLTSDLFSSLSNVSKGAVGVAGKALWIGVTGAAAVVLPYGVTLFTEMNLKERDKQEAQRLGVKLPFDSTNGTGFPPIFPEDK</sequence>
<keyword evidence="2" id="KW-1133">Transmembrane helix</keyword>
<dbReference type="EMBL" id="JANTQA010000047">
    <property type="protein sequence ID" value="KAJ3432598.1"/>
    <property type="molecule type" value="Genomic_DNA"/>
</dbReference>
<keyword evidence="2" id="KW-0812">Transmembrane</keyword>
<dbReference type="CDD" id="cd22884">
    <property type="entry name" value="TOM22"/>
    <property type="match status" value="1"/>
</dbReference>
<keyword evidence="2" id="KW-0472">Membrane</keyword>
<name>A0AAV7YS75_9EUKA</name>
<dbReference type="Proteomes" id="UP001146793">
    <property type="component" value="Unassembled WGS sequence"/>
</dbReference>
<evidence type="ECO:0000313" key="4">
    <source>
        <dbReference type="Proteomes" id="UP001146793"/>
    </source>
</evidence>
<proteinExistence type="predicted"/>
<evidence type="ECO:0000256" key="1">
    <source>
        <dbReference type="SAM" id="MobiDB-lite"/>
    </source>
</evidence>